<evidence type="ECO:0000259" key="4">
    <source>
        <dbReference type="PROSITE" id="PS50887"/>
    </source>
</evidence>
<accession>A0A0C5VZW8</accession>
<dbReference type="HOGENOM" id="CLU_000445_11_4_6"/>
<evidence type="ECO:0000256" key="2">
    <source>
        <dbReference type="ARBA" id="ARBA00012528"/>
    </source>
</evidence>
<dbReference type="Gene3D" id="3.30.70.270">
    <property type="match status" value="1"/>
</dbReference>
<dbReference type="SUPFAM" id="SSF55073">
    <property type="entry name" value="Nucleotide cyclase"/>
    <property type="match status" value="1"/>
</dbReference>
<sequence>MIQNIDVGLVVLDKEYRIEAWNGFMENHSGVVSTQIKGKNLFTAFPDIDEEWFRDKADTVFQLKNRAFTTWEQRPYLFKFKNYQPITGTAEYMFQNTTLLPLTSATGEVEHISMLIYDVTDVAVNREQLKSANRQLKTLSRSDRLTGLYNRGYWEELMRMEFLRARRSQTVSTLMILDIDHFKNVNDVYGHQVGDQVIRLLANSISSSQRVTDISGRYGGEEFVVILVDTDPKHAMISAERLRQKVESLSLSTAQGELTFTISIGLCGYRPEFESHEEWIVEADKALYESKHNGRNQTTIAG</sequence>
<dbReference type="SUPFAM" id="SSF55785">
    <property type="entry name" value="PYP-like sensor domain (PAS domain)"/>
    <property type="match status" value="1"/>
</dbReference>
<evidence type="ECO:0000256" key="3">
    <source>
        <dbReference type="ARBA" id="ARBA00034247"/>
    </source>
</evidence>
<feature type="domain" description="GGDEF" evidence="4">
    <location>
        <begin position="170"/>
        <end position="302"/>
    </location>
</feature>
<evidence type="ECO:0000313" key="5">
    <source>
        <dbReference type="EMBL" id="AJQ95974.1"/>
    </source>
</evidence>
<dbReference type="PATRIC" id="fig|1445510.3.peg.3915"/>
<dbReference type="InterPro" id="IPR029787">
    <property type="entry name" value="Nucleotide_cyclase"/>
</dbReference>
<dbReference type="EC" id="2.7.7.65" evidence="2"/>
<keyword evidence="6" id="KW-1185">Reference proteome</keyword>
<reference evidence="5 6" key="1">
    <citation type="submission" date="2014-01" db="EMBL/GenBank/DDBJ databases">
        <title>Full genme sequencing of cellulolytic bacterium Gynuella sunshinyii YC6258T gen. nov., sp. nov.</title>
        <authorList>
            <person name="Khan H."/>
            <person name="Chung E.J."/>
            <person name="Chung Y.R."/>
        </authorList>
    </citation>
    <scope>NUCLEOTIDE SEQUENCE [LARGE SCALE GENOMIC DNA]</scope>
    <source>
        <strain evidence="5 6">YC6258</strain>
    </source>
</reference>
<dbReference type="SMART" id="SM00267">
    <property type="entry name" value="GGDEF"/>
    <property type="match status" value="1"/>
</dbReference>
<dbReference type="InterPro" id="IPR043128">
    <property type="entry name" value="Rev_trsase/Diguanyl_cyclase"/>
</dbReference>
<organism evidence="5 6">
    <name type="scientific">Gynuella sunshinyii YC6258</name>
    <dbReference type="NCBI Taxonomy" id="1445510"/>
    <lineage>
        <taxon>Bacteria</taxon>
        <taxon>Pseudomonadati</taxon>
        <taxon>Pseudomonadota</taxon>
        <taxon>Gammaproteobacteria</taxon>
        <taxon>Oceanospirillales</taxon>
        <taxon>Saccharospirillaceae</taxon>
        <taxon>Gynuella</taxon>
    </lineage>
</organism>
<dbReference type="PROSITE" id="PS50887">
    <property type="entry name" value="GGDEF"/>
    <property type="match status" value="1"/>
</dbReference>
<dbReference type="GO" id="GO:0052621">
    <property type="term" value="F:diguanylate cyclase activity"/>
    <property type="evidence" value="ECO:0007669"/>
    <property type="project" value="UniProtKB-EC"/>
</dbReference>
<proteinExistence type="predicted"/>
<dbReference type="InterPro" id="IPR000160">
    <property type="entry name" value="GGDEF_dom"/>
</dbReference>
<name>A0A0C5VZW8_9GAMM</name>
<gene>
    <name evidence="5" type="ORF">YC6258_03938</name>
</gene>
<dbReference type="STRING" id="1445510.YC6258_03938"/>
<dbReference type="PANTHER" id="PTHR45138">
    <property type="entry name" value="REGULATORY COMPONENTS OF SENSORY TRANSDUCTION SYSTEM"/>
    <property type="match status" value="1"/>
</dbReference>
<dbReference type="Proteomes" id="UP000032266">
    <property type="component" value="Chromosome"/>
</dbReference>
<comment type="catalytic activity">
    <reaction evidence="3">
        <text>2 GTP = 3',3'-c-di-GMP + 2 diphosphate</text>
        <dbReference type="Rhea" id="RHEA:24898"/>
        <dbReference type="ChEBI" id="CHEBI:33019"/>
        <dbReference type="ChEBI" id="CHEBI:37565"/>
        <dbReference type="ChEBI" id="CHEBI:58805"/>
        <dbReference type="EC" id="2.7.7.65"/>
    </reaction>
</comment>
<dbReference type="PANTHER" id="PTHR45138:SF9">
    <property type="entry name" value="DIGUANYLATE CYCLASE DGCM-RELATED"/>
    <property type="match status" value="1"/>
</dbReference>
<dbReference type="NCBIfam" id="TIGR00254">
    <property type="entry name" value="GGDEF"/>
    <property type="match status" value="1"/>
</dbReference>
<comment type="cofactor">
    <cofactor evidence="1">
        <name>Mg(2+)</name>
        <dbReference type="ChEBI" id="CHEBI:18420"/>
    </cofactor>
</comment>
<dbReference type="InterPro" id="IPR050469">
    <property type="entry name" value="Diguanylate_Cyclase"/>
</dbReference>
<dbReference type="Pfam" id="PF00990">
    <property type="entry name" value="GGDEF"/>
    <property type="match status" value="1"/>
</dbReference>
<dbReference type="AlphaFoldDB" id="A0A0C5VZW8"/>
<dbReference type="Pfam" id="PF08448">
    <property type="entry name" value="PAS_4"/>
    <property type="match status" value="1"/>
</dbReference>
<dbReference type="CDD" id="cd01949">
    <property type="entry name" value="GGDEF"/>
    <property type="match status" value="1"/>
</dbReference>
<dbReference type="EMBL" id="CP007142">
    <property type="protein sequence ID" value="AJQ95974.1"/>
    <property type="molecule type" value="Genomic_DNA"/>
</dbReference>
<protein>
    <recommendedName>
        <fullName evidence="2">diguanylate cyclase</fullName>
        <ecNumber evidence="2">2.7.7.65</ecNumber>
    </recommendedName>
</protein>
<dbReference type="FunFam" id="3.30.70.270:FF:000001">
    <property type="entry name" value="Diguanylate cyclase domain protein"/>
    <property type="match status" value="1"/>
</dbReference>
<dbReference type="InterPro" id="IPR013656">
    <property type="entry name" value="PAS_4"/>
</dbReference>
<evidence type="ECO:0000313" key="6">
    <source>
        <dbReference type="Proteomes" id="UP000032266"/>
    </source>
</evidence>
<dbReference type="Gene3D" id="3.30.450.20">
    <property type="entry name" value="PAS domain"/>
    <property type="match status" value="1"/>
</dbReference>
<dbReference type="InterPro" id="IPR035965">
    <property type="entry name" value="PAS-like_dom_sf"/>
</dbReference>
<evidence type="ECO:0000256" key="1">
    <source>
        <dbReference type="ARBA" id="ARBA00001946"/>
    </source>
</evidence>
<dbReference type="KEGG" id="gsn:YC6258_03938"/>